<proteinExistence type="inferred from homology"/>
<dbReference type="AlphaFoldDB" id="A0A0H4T9K4"/>
<evidence type="ECO:0000256" key="5">
    <source>
        <dbReference type="ARBA" id="ARBA00022989"/>
    </source>
</evidence>
<dbReference type="Pfam" id="PF00507">
    <property type="entry name" value="Oxidored_q4"/>
    <property type="match status" value="1"/>
</dbReference>
<dbReference type="PANTHER" id="PTHR11058">
    <property type="entry name" value="NADH-UBIQUINONE OXIDOREDUCTASE CHAIN 3"/>
    <property type="match status" value="1"/>
</dbReference>
<feature type="transmembrane region" description="Helical" evidence="7">
    <location>
        <begin position="6"/>
        <end position="29"/>
    </location>
</feature>
<sequence length="118" mass="13192">MLNDWLYVGIFALVSMFLPAAAISIAALLSPKKPNSVKNATYECGMETVGPAWAQMKVQYYVFALIFLVFDVEAVLLFPWAVAYNQLPLYAVIEAVLFILILLGGLLYAWRKGALEWL</sequence>
<keyword evidence="6 7" id="KW-0472">Membrane</keyword>
<reference evidence="9" key="1">
    <citation type="journal article" date="2015" name="ISME J.">
        <title>Aquifer environment selects for microbial species cohorts in sediment and groundwater.</title>
        <authorList>
            <person name="Hug L.A."/>
            <person name="Thomas B.C."/>
            <person name="Brown C.T."/>
            <person name="Frischkorn K.R."/>
            <person name="Williams K.H."/>
            <person name="Tringe S.G."/>
            <person name="Banfield J.F."/>
        </authorList>
    </citation>
    <scope>NUCLEOTIDE SEQUENCE</scope>
</reference>
<comment type="subunit">
    <text evidence="7">NDH-1 is composed of 14 different subunits. Subunits NuoA, H, J, K, L, M, N constitute the membrane sector of the complex.</text>
</comment>
<evidence type="ECO:0000256" key="6">
    <source>
        <dbReference type="ARBA" id="ARBA00023136"/>
    </source>
</evidence>
<comment type="function">
    <text evidence="7">NDH-1 shuttles electrons from NADH, via FMN and iron-sulfur (Fe-S) centers, to quinones in the respiratory chain. The immediate electron acceptor for the enzyme in this species is believed to be ubiquinone. Couples the redox reaction to proton translocation (for every two electrons transferred, four hydrogen ions are translocated across the cytoplasmic membrane), and thus conserves the redox energy in a proton gradient.</text>
</comment>
<dbReference type="InterPro" id="IPR038430">
    <property type="entry name" value="NDAH_ubi_oxred_su3_sf"/>
</dbReference>
<dbReference type="GO" id="GO:0050136">
    <property type="term" value="F:NADH dehydrogenase (quinone) (non-electrogenic) activity"/>
    <property type="evidence" value="ECO:0007669"/>
    <property type="project" value="UniProtKB-UniRule"/>
</dbReference>
<keyword evidence="3 7" id="KW-0813">Transport</keyword>
<keyword evidence="7" id="KW-1003">Cell membrane</keyword>
<keyword evidence="7 8" id="KW-0874">Quinone</keyword>
<evidence type="ECO:0000256" key="2">
    <source>
        <dbReference type="ARBA" id="ARBA00008472"/>
    </source>
</evidence>
<evidence type="ECO:0000256" key="3">
    <source>
        <dbReference type="ARBA" id="ARBA00022448"/>
    </source>
</evidence>
<comment type="catalytic activity">
    <reaction evidence="7 8">
        <text>a quinone + NADH + 5 H(+)(in) = a quinol + NAD(+) + 4 H(+)(out)</text>
        <dbReference type="Rhea" id="RHEA:57888"/>
        <dbReference type="ChEBI" id="CHEBI:15378"/>
        <dbReference type="ChEBI" id="CHEBI:24646"/>
        <dbReference type="ChEBI" id="CHEBI:57540"/>
        <dbReference type="ChEBI" id="CHEBI:57945"/>
        <dbReference type="ChEBI" id="CHEBI:132124"/>
    </reaction>
</comment>
<accession>A0A0H4T9K4</accession>
<evidence type="ECO:0000256" key="8">
    <source>
        <dbReference type="RuleBase" id="RU003639"/>
    </source>
</evidence>
<dbReference type="InterPro" id="IPR000440">
    <property type="entry name" value="NADH_UbQ/plastoQ_OxRdtase_su3"/>
</dbReference>
<keyword evidence="7 8" id="KW-0520">NAD</keyword>
<protein>
    <recommendedName>
        <fullName evidence="7">NADH-quinone oxidoreductase subunit A</fullName>
        <ecNumber evidence="7">7.1.1.-</ecNumber>
    </recommendedName>
    <alternativeName>
        <fullName evidence="7">NADH dehydrogenase I subunit A</fullName>
    </alternativeName>
    <alternativeName>
        <fullName evidence="7">NDH-1 subunit A</fullName>
    </alternativeName>
    <alternativeName>
        <fullName evidence="7">NUO1</fullName>
    </alternativeName>
</protein>
<gene>
    <name evidence="7" type="primary">nuoA</name>
</gene>
<dbReference type="Gene3D" id="1.20.58.1610">
    <property type="entry name" value="NADH:ubiquinone/plastoquinone oxidoreductase, chain 3"/>
    <property type="match status" value="1"/>
</dbReference>
<dbReference type="PANTHER" id="PTHR11058:SF9">
    <property type="entry name" value="NADH-UBIQUINONE OXIDOREDUCTASE CHAIN 3"/>
    <property type="match status" value="1"/>
</dbReference>
<feature type="transmembrane region" description="Helical" evidence="7">
    <location>
        <begin position="89"/>
        <end position="110"/>
    </location>
</feature>
<evidence type="ECO:0000256" key="4">
    <source>
        <dbReference type="ARBA" id="ARBA00022692"/>
    </source>
</evidence>
<feature type="transmembrane region" description="Helical" evidence="7">
    <location>
        <begin position="60"/>
        <end position="83"/>
    </location>
</feature>
<evidence type="ECO:0000256" key="1">
    <source>
        <dbReference type="ARBA" id="ARBA00004141"/>
    </source>
</evidence>
<keyword evidence="5 7" id="KW-1133">Transmembrane helix</keyword>
<comment type="subcellular location">
    <subcellularLocation>
        <location evidence="7 8">Cell membrane</location>
        <topology evidence="7 8">Multi-pass membrane protein</topology>
    </subcellularLocation>
    <subcellularLocation>
        <location evidence="1">Membrane</location>
        <topology evidence="1">Multi-pass membrane protein</topology>
    </subcellularLocation>
</comment>
<dbReference type="GO" id="GO:0005886">
    <property type="term" value="C:plasma membrane"/>
    <property type="evidence" value="ECO:0007669"/>
    <property type="project" value="UniProtKB-SubCell"/>
</dbReference>
<dbReference type="GO" id="GO:0008137">
    <property type="term" value="F:NADH dehydrogenase (ubiquinone) activity"/>
    <property type="evidence" value="ECO:0007669"/>
    <property type="project" value="InterPro"/>
</dbReference>
<dbReference type="HAMAP" id="MF_01394">
    <property type="entry name" value="NDH1_NuoA"/>
    <property type="match status" value="1"/>
</dbReference>
<organism evidence="9">
    <name type="scientific">uncultured Chloroflexi bacterium Rifle_16ft_4_minimus_640</name>
    <dbReference type="NCBI Taxonomy" id="1665080"/>
    <lineage>
        <taxon>Bacteria</taxon>
        <taxon>Bacillati</taxon>
        <taxon>Chloroflexota</taxon>
        <taxon>environmental samples</taxon>
    </lineage>
</organism>
<dbReference type="InterPro" id="IPR023043">
    <property type="entry name" value="NAD(P)H_OxRDtase_bac/plastid"/>
</dbReference>
<dbReference type="EC" id="7.1.1.-" evidence="7"/>
<keyword evidence="7" id="KW-1278">Translocase</keyword>
<evidence type="ECO:0000313" key="9">
    <source>
        <dbReference type="EMBL" id="AKQ04586.1"/>
    </source>
</evidence>
<evidence type="ECO:0000256" key="7">
    <source>
        <dbReference type="HAMAP-Rule" id="MF_01394"/>
    </source>
</evidence>
<keyword evidence="9" id="KW-0560">Oxidoreductase</keyword>
<dbReference type="GO" id="GO:0048038">
    <property type="term" value="F:quinone binding"/>
    <property type="evidence" value="ECO:0007669"/>
    <property type="project" value="UniProtKB-KW"/>
</dbReference>
<name>A0A0H4T9K4_9CHLR</name>
<dbReference type="EMBL" id="KT007045">
    <property type="protein sequence ID" value="AKQ04586.1"/>
    <property type="molecule type" value="Genomic_DNA"/>
</dbReference>
<keyword evidence="4 7" id="KW-0812">Transmembrane</keyword>
<dbReference type="GO" id="GO:0030964">
    <property type="term" value="C:NADH dehydrogenase complex"/>
    <property type="evidence" value="ECO:0007669"/>
    <property type="project" value="TreeGrafter"/>
</dbReference>
<comment type="similarity">
    <text evidence="2 7 8">Belongs to the complex I subunit 3 family.</text>
</comment>
<keyword evidence="7" id="KW-0830">Ubiquinone</keyword>